<dbReference type="SUPFAM" id="SSF53756">
    <property type="entry name" value="UDP-Glycosyltransferase/glycogen phosphorylase"/>
    <property type="match status" value="1"/>
</dbReference>
<dbReference type="InterPro" id="IPR001296">
    <property type="entry name" value="Glyco_trans_1"/>
</dbReference>
<gene>
    <name evidence="3" type="ORF">FKZ61_22060</name>
</gene>
<dbReference type="EMBL" id="VIGC01000043">
    <property type="protein sequence ID" value="TQE93310.1"/>
    <property type="molecule type" value="Genomic_DNA"/>
</dbReference>
<dbReference type="RefSeq" id="WP_141612337.1">
    <property type="nucleotide sequence ID" value="NZ_VIGC02000043.1"/>
</dbReference>
<protein>
    <submittedName>
        <fullName evidence="3">Glycosyltransferase family 4 protein</fullName>
    </submittedName>
</protein>
<organism evidence="3 4">
    <name type="scientific">Litorilinea aerophila</name>
    <dbReference type="NCBI Taxonomy" id="1204385"/>
    <lineage>
        <taxon>Bacteria</taxon>
        <taxon>Bacillati</taxon>
        <taxon>Chloroflexota</taxon>
        <taxon>Caldilineae</taxon>
        <taxon>Caldilineales</taxon>
        <taxon>Caldilineaceae</taxon>
        <taxon>Litorilinea</taxon>
    </lineage>
</organism>
<evidence type="ECO:0000259" key="1">
    <source>
        <dbReference type="Pfam" id="PF00534"/>
    </source>
</evidence>
<dbReference type="CDD" id="cd03794">
    <property type="entry name" value="GT4_WbuB-like"/>
    <property type="match status" value="1"/>
</dbReference>
<comment type="caution">
    <text evidence="3">The sequence shown here is derived from an EMBL/GenBank/DDBJ whole genome shotgun (WGS) entry which is preliminary data.</text>
</comment>
<dbReference type="InterPro" id="IPR050194">
    <property type="entry name" value="Glycosyltransferase_grp1"/>
</dbReference>
<dbReference type="Proteomes" id="UP000317371">
    <property type="component" value="Unassembled WGS sequence"/>
</dbReference>
<evidence type="ECO:0000313" key="4">
    <source>
        <dbReference type="Proteomes" id="UP000317371"/>
    </source>
</evidence>
<dbReference type="Pfam" id="PF00534">
    <property type="entry name" value="Glycos_transf_1"/>
    <property type="match status" value="1"/>
</dbReference>
<dbReference type="InterPro" id="IPR028098">
    <property type="entry name" value="Glyco_trans_4-like_N"/>
</dbReference>
<dbReference type="AlphaFoldDB" id="A0A540V964"/>
<keyword evidence="4" id="KW-1185">Reference proteome</keyword>
<feature type="domain" description="Glycosyl transferase family 1" evidence="1">
    <location>
        <begin position="228"/>
        <end position="388"/>
    </location>
</feature>
<sequence>MNIWLVHVGELLPIDGDVRLFRYGILANMLVERGHRVTRWAPTFIHAYKRQRSERDASIWVNPNYRIELIYAKGYDRNVSLQRVRFHRQLERGLRRRMFQEPPPDIILAGIPTPGMCFIALQYAQHYDVPFVIDVRDLWPDIYLTLLPKHLRPIARPALFFAERTNRKLFRGASSIIAVSESYLKWGLRYAGRQRQSTDVVFPLGYPKPSFPKRVIEQEKRQLIGAGVDPEKTIICFFGQFETSYDLETIIDGARLLQERGVNDVQFVFCGSGSKFKLLRKRAEGLQNVVFPGWISAQAISALLQLSKIGLAPYAAGALQSLPNKPLEYLSGGLPVLSSLTGELQEILEQYRAGLTYRAGDVTDFLVVLEQLVGNPNLRSQMEENARRLFVEQFSVEKIYPAMVDYLEQIATSTFKSRSLA</sequence>
<dbReference type="Pfam" id="PF13579">
    <property type="entry name" value="Glyco_trans_4_4"/>
    <property type="match status" value="1"/>
</dbReference>
<dbReference type="PANTHER" id="PTHR45947">
    <property type="entry name" value="SULFOQUINOVOSYL TRANSFERASE SQD2"/>
    <property type="match status" value="1"/>
</dbReference>
<dbReference type="InParanoid" id="A0A540V964"/>
<reference evidence="3 4" key="1">
    <citation type="submission" date="2019-06" db="EMBL/GenBank/DDBJ databases">
        <title>Genome sequence of Litorilinea aerophila BAA-2444.</title>
        <authorList>
            <person name="Maclea K.S."/>
            <person name="Maurais E.G."/>
            <person name="Iannazzi L.C."/>
        </authorList>
    </citation>
    <scope>NUCLEOTIDE SEQUENCE [LARGE SCALE GENOMIC DNA]</scope>
    <source>
        <strain evidence="3 4">ATCC BAA-2444</strain>
    </source>
</reference>
<name>A0A540V964_9CHLR</name>
<feature type="domain" description="Glycosyltransferase subfamily 4-like N-terminal" evidence="2">
    <location>
        <begin position="26"/>
        <end position="186"/>
    </location>
</feature>
<dbReference type="GO" id="GO:0016757">
    <property type="term" value="F:glycosyltransferase activity"/>
    <property type="evidence" value="ECO:0007669"/>
    <property type="project" value="InterPro"/>
</dbReference>
<dbReference type="Gene3D" id="3.40.50.2000">
    <property type="entry name" value="Glycogen Phosphorylase B"/>
    <property type="match status" value="2"/>
</dbReference>
<evidence type="ECO:0000259" key="2">
    <source>
        <dbReference type="Pfam" id="PF13579"/>
    </source>
</evidence>
<proteinExistence type="predicted"/>
<dbReference type="OrthoDB" id="9811902at2"/>
<accession>A0A540V964</accession>
<keyword evidence="3" id="KW-0808">Transferase</keyword>
<evidence type="ECO:0000313" key="3">
    <source>
        <dbReference type="EMBL" id="TQE93310.1"/>
    </source>
</evidence>
<dbReference type="PANTHER" id="PTHR45947:SF3">
    <property type="entry name" value="SULFOQUINOVOSYL TRANSFERASE SQD2"/>
    <property type="match status" value="1"/>
</dbReference>